<gene>
    <name evidence="1" type="ORF">ACFQ4B_05000</name>
</gene>
<dbReference type="EMBL" id="JBHTLU010000012">
    <property type="protein sequence ID" value="MFD1219464.1"/>
    <property type="molecule type" value="Genomic_DNA"/>
</dbReference>
<dbReference type="Proteomes" id="UP001597180">
    <property type="component" value="Unassembled WGS sequence"/>
</dbReference>
<protein>
    <recommendedName>
        <fullName evidence="3">GNAT family acetyltransferase</fullName>
    </recommendedName>
</protein>
<reference evidence="2" key="1">
    <citation type="journal article" date="2019" name="Int. J. Syst. Evol. Microbiol.">
        <title>The Global Catalogue of Microorganisms (GCM) 10K type strain sequencing project: providing services to taxonomists for standard genome sequencing and annotation.</title>
        <authorList>
            <consortium name="The Broad Institute Genomics Platform"/>
            <consortium name="The Broad Institute Genome Sequencing Center for Infectious Disease"/>
            <person name="Wu L."/>
            <person name="Ma J."/>
        </authorList>
    </citation>
    <scope>NUCLEOTIDE SEQUENCE [LARGE SCALE GENOMIC DNA]</scope>
    <source>
        <strain evidence="2">CCUG 53270</strain>
    </source>
</reference>
<sequence>MKATIKNLELEGTPREFFELLSLMENCKKNAPTISWYYCPNPTKWDVGSVDVG</sequence>
<keyword evidence="2" id="KW-1185">Reference proteome</keyword>
<evidence type="ECO:0000313" key="1">
    <source>
        <dbReference type="EMBL" id="MFD1219464.1"/>
    </source>
</evidence>
<comment type="caution">
    <text evidence="1">The sequence shown here is derived from an EMBL/GenBank/DDBJ whole genome shotgun (WGS) entry which is preliminary data.</text>
</comment>
<evidence type="ECO:0008006" key="3">
    <source>
        <dbReference type="Google" id="ProtNLM"/>
    </source>
</evidence>
<name>A0ABW3UGN5_9BACL</name>
<organism evidence="1 2">
    <name type="scientific">Paenibacillus vulneris</name>
    <dbReference type="NCBI Taxonomy" id="1133364"/>
    <lineage>
        <taxon>Bacteria</taxon>
        <taxon>Bacillati</taxon>
        <taxon>Bacillota</taxon>
        <taxon>Bacilli</taxon>
        <taxon>Bacillales</taxon>
        <taxon>Paenibacillaceae</taxon>
        <taxon>Paenibacillus</taxon>
    </lineage>
</organism>
<dbReference type="RefSeq" id="WP_345595416.1">
    <property type="nucleotide sequence ID" value="NZ_BAABJG010000063.1"/>
</dbReference>
<evidence type="ECO:0000313" key="2">
    <source>
        <dbReference type="Proteomes" id="UP001597180"/>
    </source>
</evidence>
<proteinExistence type="predicted"/>
<accession>A0ABW3UGN5</accession>